<evidence type="ECO:0000313" key="1">
    <source>
        <dbReference type="EMBL" id="QHT10140.1"/>
    </source>
</evidence>
<dbReference type="EMBL" id="MN739518">
    <property type="protein sequence ID" value="QHT10140.1"/>
    <property type="molecule type" value="Genomic_DNA"/>
</dbReference>
<sequence length="281" mass="32408">MKTNVTGKDIEKNIGNGSYNSMVNQIGFCRMQSFETKSRSTSGSVPMFMDGRISFGVGLSDRNMKEVSYFRCGECLQVLGMKPFYSWNQELTEWVDIIDNSSLPFLPFIVMIFDQCTDPICTRDYLDFDIYNPLQPVSHGNPRNIQWISVPCPLVEGETMEYLFCLSTSCHMDDPEDTNMTIRMRTAPSTTVYYWSLTIRNTRIPILSVLVHYQNEWFILKLQNAWVWDFGPFNVEEDIVLTIEDKEGMYNEDTIKLSEYLDKNTTKGYHGGILIPSSIQN</sequence>
<dbReference type="AlphaFoldDB" id="A0A6C0D1N5"/>
<protein>
    <submittedName>
        <fullName evidence="1">Uncharacterized protein</fullName>
    </submittedName>
</protein>
<accession>A0A6C0D1N5</accession>
<reference evidence="1" key="1">
    <citation type="journal article" date="2020" name="Nature">
        <title>Giant virus diversity and host interactions through global metagenomics.</title>
        <authorList>
            <person name="Schulz F."/>
            <person name="Roux S."/>
            <person name="Paez-Espino D."/>
            <person name="Jungbluth S."/>
            <person name="Walsh D.A."/>
            <person name="Denef V.J."/>
            <person name="McMahon K.D."/>
            <person name="Konstantinidis K.T."/>
            <person name="Eloe-Fadrosh E.A."/>
            <person name="Kyrpides N.C."/>
            <person name="Woyke T."/>
        </authorList>
    </citation>
    <scope>NUCLEOTIDE SEQUENCE</scope>
    <source>
        <strain evidence="1">GVMAG-M-3300023174-104</strain>
    </source>
</reference>
<proteinExistence type="predicted"/>
<organism evidence="1">
    <name type="scientific">viral metagenome</name>
    <dbReference type="NCBI Taxonomy" id="1070528"/>
    <lineage>
        <taxon>unclassified sequences</taxon>
        <taxon>metagenomes</taxon>
        <taxon>organismal metagenomes</taxon>
    </lineage>
</organism>
<name>A0A6C0D1N5_9ZZZZ</name>